<organism evidence="1 2">
    <name type="scientific">Channa argus</name>
    <name type="common">Northern snakehead</name>
    <name type="synonym">Ophicephalus argus</name>
    <dbReference type="NCBI Taxonomy" id="215402"/>
    <lineage>
        <taxon>Eukaryota</taxon>
        <taxon>Metazoa</taxon>
        <taxon>Chordata</taxon>
        <taxon>Craniata</taxon>
        <taxon>Vertebrata</taxon>
        <taxon>Euteleostomi</taxon>
        <taxon>Actinopterygii</taxon>
        <taxon>Neopterygii</taxon>
        <taxon>Teleostei</taxon>
        <taxon>Neoteleostei</taxon>
        <taxon>Acanthomorphata</taxon>
        <taxon>Anabantaria</taxon>
        <taxon>Anabantiformes</taxon>
        <taxon>Channoidei</taxon>
        <taxon>Channidae</taxon>
        <taxon>Channa</taxon>
    </lineage>
</organism>
<gene>
    <name evidence="1" type="ORF">EXN66_Car001206</name>
</gene>
<sequence length="53" mass="5632">MLVKPGSTLRRVQCINSMQTCNVKTAHYGRLLQGACPFPASSLHAVISGSSTI</sequence>
<name>A0A6G1R0B8_CHAAH</name>
<proteinExistence type="predicted"/>
<accession>A0A6G1R0B8</accession>
<evidence type="ECO:0000313" key="1">
    <source>
        <dbReference type="EMBL" id="KAF3708033.1"/>
    </source>
</evidence>
<evidence type="ECO:0000313" key="2">
    <source>
        <dbReference type="Proteomes" id="UP000503349"/>
    </source>
</evidence>
<reference evidence="2" key="2">
    <citation type="submission" date="2019-02" db="EMBL/GenBank/DDBJ databases">
        <title>Opniocepnalus argus Var Kimnra genome.</title>
        <authorList>
            <person name="Zhou C."/>
            <person name="Xiao S."/>
        </authorList>
    </citation>
    <scope>NUCLEOTIDE SEQUENCE [LARGE SCALE GENOMIC DNA]</scope>
</reference>
<protein>
    <submittedName>
        <fullName evidence="1">Uncharacterized protein</fullName>
    </submittedName>
</protein>
<dbReference type="EMBL" id="CM015712">
    <property type="protein sequence ID" value="KAF3708033.1"/>
    <property type="molecule type" value="Genomic_DNA"/>
</dbReference>
<dbReference type="AlphaFoldDB" id="A0A6G1R0B8"/>
<reference evidence="1 2" key="1">
    <citation type="submission" date="2019-02" db="EMBL/GenBank/DDBJ databases">
        <title>Opniocepnalus argus genome.</title>
        <authorList>
            <person name="Zhou C."/>
            <person name="Xiao S."/>
        </authorList>
    </citation>
    <scope>NUCLEOTIDE SEQUENCE [LARGE SCALE GENOMIC DNA]</scope>
    <source>
        <strain evidence="1">OARG1902GOOAL</strain>
        <tissue evidence="1">Muscle</tissue>
    </source>
</reference>
<keyword evidence="2" id="KW-1185">Reference proteome</keyword>
<dbReference type="Proteomes" id="UP000503349">
    <property type="component" value="Chromosome 1"/>
</dbReference>